<feature type="transmembrane region" description="Helical" evidence="2">
    <location>
        <begin position="465"/>
        <end position="486"/>
    </location>
</feature>
<dbReference type="Pfam" id="PF07690">
    <property type="entry name" value="MFS_1"/>
    <property type="match status" value="1"/>
</dbReference>
<feature type="transmembrane region" description="Helical" evidence="2">
    <location>
        <begin position="152"/>
        <end position="177"/>
    </location>
</feature>
<evidence type="ECO:0000256" key="2">
    <source>
        <dbReference type="SAM" id="Phobius"/>
    </source>
</evidence>
<keyword evidence="5" id="KW-1185">Reference proteome</keyword>
<feature type="transmembrane region" description="Helical" evidence="2">
    <location>
        <begin position="238"/>
        <end position="258"/>
    </location>
</feature>
<keyword evidence="2" id="KW-0812">Transmembrane</keyword>
<protein>
    <submittedName>
        <fullName evidence="4">Sialin</fullName>
    </submittedName>
</protein>
<keyword evidence="2" id="KW-0472">Membrane</keyword>
<feature type="transmembrane region" description="Helical" evidence="2">
    <location>
        <begin position="207"/>
        <end position="226"/>
    </location>
</feature>
<feature type="domain" description="Major facilitator superfamily (MFS) profile" evidence="3">
    <location>
        <begin position="35"/>
        <end position="490"/>
    </location>
</feature>
<dbReference type="AlphaFoldDB" id="A0A0B2UQR4"/>
<feature type="transmembrane region" description="Helical" evidence="2">
    <location>
        <begin position="120"/>
        <end position="140"/>
    </location>
</feature>
<dbReference type="Gene3D" id="1.20.1250.20">
    <property type="entry name" value="MFS general substrate transporter like domains"/>
    <property type="match status" value="2"/>
</dbReference>
<dbReference type="InterPro" id="IPR011701">
    <property type="entry name" value="MFS"/>
</dbReference>
<feature type="transmembrane region" description="Helical" evidence="2">
    <location>
        <begin position="399"/>
        <end position="420"/>
    </location>
</feature>
<accession>A0A0B2UQR4</accession>
<feature type="transmembrane region" description="Helical" evidence="2">
    <location>
        <begin position="372"/>
        <end position="393"/>
    </location>
</feature>
<dbReference type="InterPro" id="IPR020846">
    <property type="entry name" value="MFS_dom"/>
</dbReference>
<dbReference type="STRING" id="6265.A0A0B2UQR4"/>
<comment type="subcellular location">
    <subcellularLocation>
        <location evidence="1">Membrane</location>
        <topology evidence="1">Multi-pass membrane protein</topology>
    </subcellularLocation>
</comment>
<dbReference type="InterPro" id="IPR036259">
    <property type="entry name" value="MFS_trans_sf"/>
</dbReference>
<feature type="transmembrane region" description="Helical" evidence="2">
    <location>
        <begin position="432"/>
        <end position="453"/>
    </location>
</feature>
<gene>
    <name evidence="4" type="primary">SLC17A5</name>
    <name evidence="4" type="ORF">Tcan_03772</name>
</gene>
<sequence>MVSVKGTTTNGDSAHETEMGGTSSYTRYFILIYVLVCLTAVWSNILSFNIAILCTHPHRRLNASVSSEEIRIVQENDTTGNVSGDSLELVSNLVEDSNDPSVLGLFIEEIIWYTPHDKSLLISAVAVGALLAHFPVVWLIDHYGVRMVFGPLGLLSAVATLLIPIAARIGLFVFIAVRVLQGIAFAANFSVTGSFITKWTPVKQSGLFLSVLVACLQLSPVITMPIGGYVCTNYSWPYIYFGHGAVSLLLFICFIIIYRNSPNKHPLVNANELKRIDAGKDRVSKKELRAVPYLAILTTASVWAIWLAALALMFCDNLIFFFAPTFLHAVLGFQVNDTGLTAAIPPLLQVLIKIGCGSASDKMHFFGDGIKLKFFNSLAFLGSATCLVALGFMSSDEKFLSLVLLSLSTAFLGLTTGGCLKSAPLVARHYAAFVTGNVSLAMSFTMLLVPIAVSFLAPDNTPIQWRYVFLSAAALLVCAGGVFVLFGSAKPALWAFSSVSAAEMAMRMKSIRVNDDTHK</sequence>
<proteinExistence type="predicted"/>
<dbReference type="OMA" id="ILPMCAL"/>
<dbReference type="EMBL" id="JPKZ01021715">
    <property type="protein sequence ID" value="KHN71594.1"/>
    <property type="molecule type" value="Genomic_DNA"/>
</dbReference>
<dbReference type="GO" id="GO:0016020">
    <property type="term" value="C:membrane"/>
    <property type="evidence" value="ECO:0007669"/>
    <property type="project" value="UniProtKB-SubCell"/>
</dbReference>
<feature type="transmembrane region" description="Helical" evidence="2">
    <location>
        <begin position="28"/>
        <end position="54"/>
    </location>
</feature>
<name>A0A0B2UQR4_TOXCA</name>
<reference evidence="4 5" key="1">
    <citation type="submission" date="2014-11" db="EMBL/GenBank/DDBJ databases">
        <title>Genetic blueprint of the zoonotic pathogen Toxocara canis.</title>
        <authorList>
            <person name="Zhu X.-Q."/>
            <person name="Korhonen P.K."/>
            <person name="Cai H."/>
            <person name="Young N.D."/>
            <person name="Nejsum P."/>
            <person name="von Samson-Himmelstjerna G."/>
            <person name="Boag P.R."/>
            <person name="Tan P."/>
            <person name="Li Q."/>
            <person name="Min J."/>
            <person name="Yang Y."/>
            <person name="Wang X."/>
            <person name="Fang X."/>
            <person name="Hall R.S."/>
            <person name="Hofmann A."/>
            <person name="Sternberg P.W."/>
            <person name="Jex A.R."/>
            <person name="Gasser R.B."/>
        </authorList>
    </citation>
    <scope>NUCLEOTIDE SEQUENCE [LARGE SCALE GENOMIC DNA]</scope>
    <source>
        <strain evidence="4">PN_DK_2014</strain>
    </source>
</reference>
<keyword evidence="2" id="KW-1133">Transmembrane helix</keyword>
<dbReference type="Proteomes" id="UP000031036">
    <property type="component" value="Unassembled WGS sequence"/>
</dbReference>
<evidence type="ECO:0000313" key="5">
    <source>
        <dbReference type="Proteomes" id="UP000031036"/>
    </source>
</evidence>
<dbReference type="OrthoDB" id="2985014at2759"/>
<dbReference type="PROSITE" id="PS50850">
    <property type="entry name" value="MFS"/>
    <property type="match status" value="1"/>
</dbReference>
<evidence type="ECO:0000313" key="4">
    <source>
        <dbReference type="EMBL" id="KHN71594.1"/>
    </source>
</evidence>
<evidence type="ECO:0000256" key="1">
    <source>
        <dbReference type="ARBA" id="ARBA00004141"/>
    </source>
</evidence>
<feature type="transmembrane region" description="Helical" evidence="2">
    <location>
        <begin position="290"/>
        <end position="312"/>
    </location>
</feature>
<dbReference type="SUPFAM" id="SSF103473">
    <property type="entry name" value="MFS general substrate transporter"/>
    <property type="match status" value="1"/>
</dbReference>
<comment type="caution">
    <text evidence="4">The sequence shown here is derived from an EMBL/GenBank/DDBJ whole genome shotgun (WGS) entry which is preliminary data.</text>
</comment>
<organism evidence="4 5">
    <name type="scientific">Toxocara canis</name>
    <name type="common">Canine roundworm</name>
    <dbReference type="NCBI Taxonomy" id="6265"/>
    <lineage>
        <taxon>Eukaryota</taxon>
        <taxon>Metazoa</taxon>
        <taxon>Ecdysozoa</taxon>
        <taxon>Nematoda</taxon>
        <taxon>Chromadorea</taxon>
        <taxon>Rhabditida</taxon>
        <taxon>Spirurina</taxon>
        <taxon>Ascaridomorpha</taxon>
        <taxon>Ascaridoidea</taxon>
        <taxon>Toxocaridae</taxon>
        <taxon>Toxocara</taxon>
    </lineage>
</organism>
<dbReference type="PANTHER" id="PTHR45757">
    <property type="entry name" value="PROTEIN CBG23364-RELATED"/>
    <property type="match status" value="1"/>
</dbReference>
<dbReference type="PANTHER" id="PTHR45757:SF23">
    <property type="entry name" value="MAJOR FACILITATOR SUPERFAMILY (MFS) PROFILE DOMAIN-CONTAINING PROTEIN"/>
    <property type="match status" value="1"/>
</dbReference>
<evidence type="ECO:0000259" key="3">
    <source>
        <dbReference type="PROSITE" id="PS50850"/>
    </source>
</evidence>
<dbReference type="GO" id="GO:0022857">
    <property type="term" value="F:transmembrane transporter activity"/>
    <property type="evidence" value="ECO:0007669"/>
    <property type="project" value="InterPro"/>
</dbReference>